<proteinExistence type="predicted"/>
<evidence type="ECO:0000313" key="2">
    <source>
        <dbReference type="EMBL" id="ORZ40145.1"/>
    </source>
</evidence>
<comment type="caution">
    <text evidence="2">The sequence shown here is derived from an EMBL/GenBank/DDBJ whole genome shotgun (WGS) entry which is preliminary data.</text>
</comment>
<dbReference type="EMBL" id="MCFL01000003">
    <property type="protein sequence ID" value="ORZ40145.1"/>
    <property type="molecule type" value="Genomic_DNA"/>
</dbReference>
<evidence type="ECO:0000313" key="3">
    <source>
        <dbReference type="Proteomes" id="UP000193411"/>
    </source>
</evidence>
<organism evidence="2 3">
    <name type="scientific">Catenaria anguillulae PL171</name>
    <dbReference type="NCBI Taxonomy" id="765915"/>
    <lineage>
        <taxon>Eukaryota</taxon>
        <taxon>Fungi</taxon>
        <taxon>Fungi incertae sedis</taxon>
        <taxon>Blastocladiomycota</taxon>
        <taxon>Blastocladiomycetes</taxon>
        <taxon>Blastocladiales</taxon>
        <taxon>Catenariaceae</taxon>
        <taxon>Catenaria</taxon>
    </lineage>
</organism>
<name>A0A1Y2HZW2_9FUNG</name>
<sequence>MSPASKLLLLRPALLQVPATLQRTPRPLASLPLARALLLRAPPVASVVVGTATAIVTEKIASKLVDKVADEAATKAVETAKSAVATMTGLDLESESDKDAQEEVGSGASKAHTLSKPTSSAKDSLARMGQRRSISTRTSINVTPQKNQQPYDYKPISDIDSIADAIGPESTRDARNDMHSAAAESSTKVATDRHLEAARTNPTGTEESQQLKETVKGFAGSVAADTKDVWKDAKNELGEAVDLTKDMLQDTARSIKGTVGKVLGAGMGDATELAENSQSMFTTGADIVGNKADAGKEMAKDTANSAKAKAHDAYAATKGTAQDASSTVADKVTDSYTPVKDKAQDVYASAADRAKATADKAQDMYSHAADRAEDALHASRAKAAQVAQDALGTAAGMADNARAMGHEAIDKTKAKTAEVKDQVVGVAHNMTGQAKLAAEEVEDKYHEAKAGAKGAAEGYAAEVAGKSAIERAKEAALGGGGGREPGSMAGIDDLPIGHTMNDYLDEAEDRLRGGDVRRRRSKL</sequence>
<feature type="region of interest" description="Disordered" evidence="1">
    <location>
        <begin position="92"/>
        <end position="154"/>
    </location>
</feature>
<feature type="region of interest" description="Disordered" evidence="1">
    <location>
        <begin position="169"/>
        <end position="191"/>
    </location>
</feature>
<protein>
    <submittedName>
        <fullName evidence="2">Uncharacterized protein</fullName>
    </submittedName>
</protein>
<dbReference type="OrthoDB" id="5589388at2759"/>
<feature type="compositionally biased region" description="Low complexity" evidence="1">
    <location>
        <begin position="303"/>
        <end position="318"/>
    </location>
</feature>
<evidence type="ECO:0000256" key="1">
    <source>
        <dbReference type="SAM" id="MobiDB-lite"/>
    </source>
</evidence>
<dbReference type="AlphaFoldDB" id="A0A1Y2HZW2"/>
<feature type="compositionally biased region" description="Polar residues" evidence="1">
    <location>
        <begin position="132"/>
        <end position="150"/>
    </location>
</feature>
<accession>A0A1Y2HZW2</accession>
<feature type="region of interest" description="Disordered" evidence="1">
    <location>
        <begin position="475"/>
        <end position="494"/>
    </location>
</feature>
<gene>
    <name evidence="2" type="ORF">BCR44DRAFT_25998</name>
</gene>
<feature type="region of interest" description="Disordered" evidence="1">
    <location>
        <begin position="298"/>
        <end position="334"/>
    </location>
</feature>
<dbReference type="Gene3D" id="1.20.120.20">
    <property type="entry name" value="Apolipoprotein"/>
    <property type="match status" value="1"/>
</dbReference>
<keyword evidence="3" id="KW-1185">Reference proteome</keyword>
<dbReference type="Proteomes" id="UP000193411">
    <property type="component" value="Unassembled WGS sequence"/>
</dbReference>
<reference evidence="2 3" key="1">
    <citation type="submission" date="2016-07" db="EMBL/GenBank/DDBJ databases">
        <title>Pervasive Adenine N6-methylation of Active Genes in Fungi.</title>
        <authorList>
            <consortium name="DOE Joint Genome Institute"/>
            <person name="Mondo S.J."/>
            <person name="Dannebaum R.O."/>
            <person name="Kuo R.C."/>
            <person name="Labutti K."/>
            <person name="Haridas S."/>
            <person name="Kuo A."/>
            <person name="Salamov A."/>
            <person name="Ahrendt S.R."/>
            <person name="Lipzen A."/>
            <person name="Sullivan W."/>
            <person name="Andreopoulos W.B."/>
            <person name="Clum A."/>
            <person name="Lindquist E."/>
            <person name="Daum C."/>
            <person name="Ramamoorthy G.K."/>
            <person name="Gryganskyi A."/>
            <person name="Culley D."/>
            <person name="Magnuson J.K."/>
            <person name="James T.Y."/>
            <person name="O'Malley M.A."/>
            <person name="Stajich J.E."/>
            <person name="Spatafora J.W."/>
            <person name="Visel A."/>
            <person name="Grigoriev I.V."/>
        </authorList>
    </citation>
    <scope>NUCLEOTIDE SEQUENCE [LARGE SCALE GENOMIC DNA]</scope>
    <source>
        <strain evidence="2 3">PL171</strain>
    </source>
</reference>
<feature type="compositionally biased region" description="Polar residues" evidence="1">
    <location>
        <begin position="319"/>
        <end position="328"/>
    </location>
</feature>